<evidence type="ECO:0000259" key="5">
    <source>
        <dbReference type="SMART" id="SM00796"/>
    </source>
</evidence>
<dbReference type="Gene3D" id="3.30.1360.40">
    <property type="match status" value="1"/>
</dbReference>
<dbReference type="SUPFAM" id="SSF50891">
    <property type="entry name" value="Cyclophilin-like"/>
    <property type="match status" value="1"/>
</dbReference>
<keyword evidence="1" id="KW-0547">Nucleotide-binding</keyword>
<proteinExistence type="predicted"/>
<dbReference type="SUPFAM" id="SSF160467">
    <property type="entry name" value="PH0987 N-terminal domain-like"/>
    <property type="match status" value="1"/>
</dbReference>
<feature type="region of interest" description="Disordered" evidence="4">
    <location>
        <begin position="1"/>
        <end position="42"/>
    </location>
</feature>
<evidence type="ECO:0000256" key="4">
    <source>
        <dbReference type="SAM" id="MobiDB-lite"/>
    </source>
</evidence>
<dbReference type="SMART" id="SM00796">
    <property type="entry name" value="AHS1"/>
    <property type="match status" value="1"/>
</dbReference>
<dbReference type="EMBL" id="RYZH01000034">
    <property type="protein sequence ID" value="RUL86109.1"/>
    <property type="molecule type" value="Genomic_DNA"/>
</dbReference>
<dbReference type="GO" id="GO:0016787">
    <property type="term" value="F:hydrolase activity"/>
    <property type="evidence" value="ECO:0007669"/>
    <property type="project" value="UniProtKB-KW"/>
</dbReference>
<dbReference type="InterPro" id="IPR029000">
    <property type="entry name" value="Cyclophilin-like_dom_sf"/>
</dbReference>
<dbReference type="InterPro" id="IPR010016">
    <property type="entry name" value="PxpB"/>
</dbReference>
<dbReference type="GO" id="GO:0005524">
    <property type="term" value="F:ATP binding"/>
    <property type="evidence" value="ECO:0007669"/>
    <property type="project" value="UniProtKB-KW"/>
</dbReference>
<gene>
    <name evidence="6" type="ORF">TsocGM_16970</name>
</gene>
<dbReference type="PANTHER" id="PTHR34698:SF2">
    <property type="entry name" value="5-OXOPROLINASE SUBUNIT B"/>
    <property type="match status" value="1"/>
</dbReference>
<evidence type="ECO:0000256" key="3">
    <source>
        <dbReference type="ARBA" id="ARBA00022840"/>
    </source>
</evidence>
<feature type="compositionally biased region" description="Polar residues" evidence="4">
    <location>
        <begin position="1"/>
        <end position="12"/>
    </location>
</feature>
<reference evidence="6 7" key="1">
    <citation type="submission" date="2018-12" db="EMBL/GenBank/DDBJ databases">
        <authorList>
            <person name="Toschakov S.V."/>
        </authorList>
    </citation>
    <scope>NUCLEOTIDE SEQUENCE [LARGE SCALE GENOMIC DNA]</scope>
    <source>
        <strain evidence="6 7">GM2012</strain>
    </source>
</reference>
<reference evidence="6 7" key="2">
    <citation type="submission" date="2019-01" db="EMBL/GenBank/DDBJ databases">
        <title>Tautonia sociabilis, a novel thermotolerant planctomycete of Isosphaeraceae family, isolated from a 4000 m deep subterranean habitat.</title>
        <authorList>
            <person name="Kovaleva O.L."/>
            <person name="Elcheninov A.G."/>
            <person name="Van Heerden E."/>
            <person name="Toshchakov S.V."/>
            <person name="Novikov A."/>
            <person name="Bonch-Osmolovskaya E.A."/>
            <person name="Kublanov I.V."/>
        </authorList>
    </citation>
    <scope>NUCLEOTIDE SEQUENCE [LARGE SCALE GENOMIC DNA]</scope>
    <source>
        <strain evidence="6 7">GM2012</strain>
    </source>
</reference>
<protein>
    <submittedName>
        <fullName evidence="6">Allophanate hydrolase subunit 1</fullName>
    </submittedName>
</protein>
<feature type="compositionally biased region" description="Basic and acidic residues" evidence="4">
    <location>
        <begin position="21"/>
        <end position="35"/>
    </location>
</feature>
<keyword evidence="3" id="KW-0067">ATP-binding</keyword>
<name>A0A432MGR1_9BACT</name>
<keyword evidence="7" id="KW-1185">Reference proteome</keyword>
<dbReference type="Proteomes" id="UP000280296">
    <property type="component" value="Unassembled WGS sequence"/>
</dbReference>
<feature type="domain" description="Carboxyltransferase" evidence="5">
    <location>
        <begin position="38"/>
        <end position="229"/>
    </location>
</feature>
<dbReference type="OrthoDB" id="9778567at2"/>
<keyword evidence="2 6" id="KW-0378">Hydrolase</keyword>
<dbReference type="AlphaFoldDB" id="A0A432MGR1"/>
<evidence type="ECO:0000313" key="7">
    <source>
        <dbReference type="Proteomes" id="UP000280296"/>
    </source>
</evidence>
<sequence>MRSAWTTRTTSPLPLPGEGSRPNRRDRVSRPDRGRTAPGFAPLGDRALMARFDREDEAAAWAEAIRSRRLPGVLDAVACFETVAVFADPDAVDPGALPERLLAIASPIGQGPIGPRTHRVPVLYDGKDLDEASRALGIEPGDLVRLHCEAVFVVRAIGFLPGFPYLGGLPEALTGLPRRQPPRTRVPAGSVAIAGSQSCIYPAESPGGWHLLGRTPLVIADLSSGFFPMVAGDLVRFEPIGPDRFDALRGLRLGEPDRGGDLIPLR</sequence>
<dbReference type="Pfam" id="PF02682">
    <property type="entry name" value="CT_C_D"/>
    <property type="match status" value="1"/>
</dbReference>
<comment type="caution">
    <text evidence="6">The sequence shown here is derived from an EMBL/GenBank/DDBJ whole genome shotgun (WGS) entry which is preliminary data.</text>
</comment>
<dbReference type="PANTHER" id="PTHR34698">
    <property type="entry name" value="5-OXOPROLINASE SUBUNIT B"/>
    <property type="match status" value="1"/>
</dbReference>
<dbReference type="InterPro" id="IPR003833">
    <property type="entry name" value="CT_C_D"/>
</dbReference>
<evidence type="ECO:0000256" key="1">
    <source>
        <dbReference type="ARBA" id="ARBA00022741"/>
    </source>
</evidence>
<evidence type="ECO:0000313" key="6">
    <source>
        <dbReference type="EMBL" id="RUL86109.1"/>
    </source>
</evidence>
<dbReference type="Gene3D" id="2.40.100.10">
    <property type="entry name" value="Cyclophilin-like"/>
    <property type="match status" value="1"/>
</dbReference>
<organism evidence="6 7">
    <name type="scientific">Tautonia sociabilis</name>
    <dbReference type="NCBI Taxonomy" id="2080755"/>
    <lineage>
        <taxon>Bacteria</taxon>
        <taxon>Pseudomonadati</taxon>
        <taxon>Planctomycetota</taxon>
        <taxon>Planctomycetia</taxon>
        <taxon>Isosphaerales</taxon>
        <taxon>Isosphaeraceae</taxon>
        <taxon>Tautonia</taxon>
    </lineage>
</organism>
<evidence type="ECO:0000256" key="2">
    <source>
        <dbReference type="ARBA" id="ARBA00022801"/>
    </source>
</evidence>
<accession>A0A432MGR1</accession>